<gene>
    <name evidence="2" type="ORF">FD145_1284</name>
</gene>
<dbReference type="GO" id="GO:0044528">
    <property type="term" value="P:regulation of mitochondrial mRNA stability"/>
    <property type="evidence" value="ECO:0007669"/>
    <property type="project" value="TreeGrafter"/>
</dbReference>
<dbReference type="InterPro" id="IPR011335">
    <property type="entry name" value="Restrct_endonuc-II-like"/>
</dbReference>
<dbReference type="EMBL" id="WPAF01000025">
    <property type="protein sequence ID" value="KAF0133485.1"/>
    <property type="molecule type" value="Genomic_DNA"/>
</dbReference>
<dbReference type="InterPro" id="IPR013584">
    <property type="entry name" value="RAP"/>
</dbReference>
<dbReference type="Pfam" id="PF26188">
    <property type="entry name" value="RESC6"/>
    <property type="match status" value="1"/>
</dbReference>
<dbReference type="InterPro" id="IPR058917">
    <property type="entry name" value="RESC6_dom"/>
</dbReference>
<dbReference type="InterPro" id="IPR050870">
    <property type="entry name" value="FAST_kinase"/>
</dbReference>
<evidence type="ECO:0000259" key="1">
    <source>
        <dbReference type="PROSITE" id="PS51286"/>
    </source>
</evidence>
<dbReference type="Proteomes" id="UP000488506">
    <property type="component" value="Unassembled WGS sequence"/>
</dbReference>
<dbReference type="SMART" id="SM00952">
    <property type="entry name" value="RAP"/>
    <property type="match status" value="1"/>
</dbReference>
<dbReference type="PANTHER" id="PTHR21228:SF40">
    <property type="entry name" value="LD45607P"/>
    <property type="match status" value="1"/>
</dbReference>
<dbReference type="AlphaFoldDB" id="A0A833P2V3"/>
<protein>
    <recommendedName>
        <fullName evidence="1">RAP domain-containing protein</fullName>
    </recommendedName>
</protein>
<proteinExistence type="predicted"/>
<dbReference type="Pfam" id="PF08373">
    <property type="entry name" value="RAP"/>
    <property type="match status" value="1"/>
</dbReference>
<name>A0A833P2V3_UNCSA</name>
<feature type="domain" description="RAP" evidence="1">
    <location>
        <begin position="333"/>
        <end position="396"/>
    </location>
</feature>
<dbReference type="PANTHER" id="PTHR21228">
    <property type="entry name" value="FAST LEU-RICH DOMAIN-CONTAINING"/>
    <property type="match status" value="1"/>
</dbReference>
<organism evidence="2 3">
    <name type="scientific">Candidatus Saganbacteria bacterium</name>
    <dbReference type="NCBI Taxonomy" id="2575572"/>
    <lineage>
        <taxon>Bacteria</taxon>
        <taxon>Bacillati</taxon>
        <taxon>Saganbacteria</taxon>
    </lineage>
</organism>
<dbReference type="Gene3D" id="3.40.960.10">
    <property type="entry name" value="VSR Endonuclease"/>
    <property type="match status" value="1"/>
</dbReference>
<sequence>MKLESRNNLTETAVTDFLGIAKFMEEQGIKRIVFNCTFPNAVKDILRSILCKGSAPHPSSAKGIKYILVKDFIEVKKETVRHQIIKLQPSSSRPSPKNIQINQQIMQAQSAEEILEIIAQDSEEFDAVNIATAFHRLAKTLPLHKRLLTDQEEIVFSLTKLAVKKIKDFKPQAIANTAWAFAALGIKNEELMSALANEAVKKINDFKPQEISNTAWAFVVSKYFNRSFFNIFVKVLNEPSKADKLNFSVEGLSQLYQIELAIKYECPELNLILPNIIRAAIKKVLKDKKELGKLPSAFHGDVFDHLKGLGGDYQIEHFVEGYSIDIADPMRKIAIECDGDEYHYLTPTGELTGKDQLRDRLLKYMGWKVIHIKRSEWEKATDKLAFLRQKLKYAIAAPI</sequence>
<dbReference type="PROSITE" id="PS51286">
    <property type="entry name" value="RAP"/>
    <property type="match status" value="1"/>
</dbReference>
<accession>A0A833P2V3</accession>
<dbReference type="SUPFAM" id="SSF52980">
    <property type="entry name" value="Restriction endonuclease-like"/>
    <property type="match status" value="1"/>
</dbReference>
<reference evidence="2 3" key="1">
    <citation type="submission" date="2019-12" db="EMBL/GenBank/DDBJ databases">
        <authorList>
            <person name="Wolfe R."/>
            <person name="Danczak R."/>
            <person name="Wilkins M."/>
        </authorList>
    </citation>
    <scope>NUCLEOTIDE SEQUENCE [LARGE SCALE GENOMIC DNA]</scope>
    <source>
        <strain evidence="2">X2_MaxBin.013</strain>
    </source>
</reference>
<evidence type="ECO:0000313" key="2">
    <source>
        <dbReference type="EMBL" id="KAF0133485.1"/>
    </source>
</evidence>
<dbReference type="GO" id="GO:0035770">
    <property type="term" value="C:ribonucleoprotein granule"/>
    <property type="evidence" value="ECO:0007669"/>
    <property type="project" value="TreeGrafter"/>
</dbReference>
<evidence type="ECO:0000313" key="3">
    <source>
        <dbReference type="Proteomes" id="UP000488506"/>
    </source>
</evidence>
<dbReference type="GO" id="GO:0003723">
    <property type="term" value="F:RNA binding"/>
    <property type="evidence" value="ECO:0007669"/>
    <property type="project" value="TreeGrafter"/>
</dbReference>
<comment type="caution">
    <text evidence="2">The sequence shown here is derived from an EMBL/GenBank/DDBJ whole genome shotgun (WGS) entry which is preliminary data.</text>
</comment>